<dbReference type="RefSeq" id="WP_378297588.1">
    <property type="nucleotide sequence ID" value="NZ_JBHTJA010000012.1"/>
</dbReference>
<keyword evidence="1" id="KW-0472">Membrane</keyword>
<dbReference type="EMBL" id="JBHTJA010000012">
    <property type="protein sequence ID" value="MFD0900587.1"/>
    <property type="molecule type" value="Genomic_DNA"/>
</dbReference>
<dbReference type="Proteomes" id="UP001596972">
    <property type="component" value="Unassembled WGS sequence"/>
</dbReference>
<reference evidence="3" key="1">
    <citation type="journal article" date="2019" name="Int. J. Syst. Evol. Microbiol.">
        <title>The Global Catalogue of Microorganisms (GCM) 10K type strain sequencing project: providing services to taxonomists for standard genome sequencing and annotation.</title>
        <authorList>
            <consortium name="The Broad Institute Genomics Platform"/>
            <consortium name="The Broad Institute Genome Sequencing Center for Infectious Disease"/>
            <person name="Wu L."/>
            <person name="Ma J."/>
        </authorList>
    </citation>
    <scope>NUCLEOTIDE SEQUENCE [LARGE SCALE GENOMIC DNA]</scope>
    <source>
        <strain evidence="3">JCM 31202</strain>
    </source>
</reference>
<proteinExistence type="predicted"/>
<keyword evidence="1" id="KW-0812">Transmembrane</keyword>
<feature type="transmembrane region" description="Helical" evidence="1">
    <location>
        <begin position="12"/>
        <end position="32"/>
    </location>
</feature>
<keyword evidence="1" id="KW-1133">Transmembrane helix</keyword>
<gene>
    <name evidence="2" type="ORF">ACFQ11_09315</name>
</gene>
<keyword evidence="3" id="KW-1185">Reference proteome</keyword>
<comment type="caution">
    <text evidence="2">The sequence shown here is derived from an EMBL/GenBank/DDBJ whole genome shotgun (WGS) entry which is preliminary data.</text>
</comment>
<protein>
    <recommendedName>
        <fullName evidence="4">DUF3592 domain-containing protein</fullName>
    </recommendedName>
</protein>
<feature type="transmembrane region" description="Helical" evidence="1">
    <location>
        <begin position="172"/>
        <end position="191"/>
    </location>
</feature>
<name>A0ABW3EMA5_9ACTN</name>
<organism evidence="2 3">
    <name type="scientific">Actinomadura sediminis</name>
    <dbReference type="NCBI Taxonomy" id="1038904"/>
    <lineage>
        <taxon>Bacteria</taxon>
        <taxon>Bacillati</taxon>
        <taxon>Actinomycetota</taxon>
        <taxon>Actinomycetes</taxon>
        <taxon>Streptosporangiales</taxon>
        <taxon>Thermomonosporaceae</taxon>
        <taxon>Actinomadura</taxon>
    </lineage>
</organism>
<evidence type="ECO:0000313" key="3">
    <source>
        <dbReference type="Proteomes" id="UP001596972"/>
    </source>
</evidence>
<feature type="transmembrane region" description="Helical" evidence="1">
    <location>
        <begin position="38"/>
        <end position="56"/>
    </location>
</feature>
<evidence type="ECO:0000313" key="2">
    <source>
        <dbReference type="EMBL" id="MFD0900587.1"/>
    </source>
</evidence>
<sequence>MTFDRSAVLRGGLVIVISAVGLVSSSAAFLWWGTTSGAVLVVIGIMASLAVLVRLYERRRPLRFASVALVLGVVALFVLNIVGLAAARDAVMTLAGDDAEAVVTRTWTEPGRGGETYHCTVRRADGGPVRRELASGCAGYEPGDTLQIVIDPGGRFAPVAGPESDLPVVGQAQVAGAAALVLLLSVAIGSGPRRPARHGRRGG</sequence>
<evidence type="ECO:0008006" key="4">
    <source>
        <dbReference type="Google" id="ProtNLM"/>
    </source>
</evidence>
<evidence type="ECO:0000256" key="1">
    <source>
        <dbReference type="SAM" id="Phobius"/>
    </source>
</evidence>
<accession>A0ABW3EMA5</accession>
<feature type="transmembrane region" description="Helical" evidence="1">
    <location>
        <begin position="68"/>
        <end position="87"/>
    </location>
</feature>